<dbReference type="Pfam" id="PF01381">
    <property type="entry name" value="HTH_3"/>
    <property type="match status" value="1"/>
</dbReference>
<dbReference type="PROSITE" id="PS50966">
    <property type="entry name" value="ZF_SWIM"/>
    <property type="match status" value="1"/>
</dbReference>
<evidence type="ECO:0000256" key="1">
    <source>
        <dbReference type="PROSITE-ProRule" id="PRU00325"/>
    </source>
</evidence>
<feature type="coiled-coil region" evidence="2">
    <location>
        <begin position="849"/>
        <end position="904"/>
    </location>
</feature>
<dbReference type="SMART" id="SM00857">
    <property type="entry name" value="Resolvase"/>
    <property type="match status" value="1"/>
</dbReference>
<reference evidence="9" key="1">
    <citation type="submission" date="2022-11" db="UniProtKB">
        <authorList>
            <consortium name="WormBaseParasite"/>
        </authorList>
    </citation>
    <scope>IDENTIFICATION</scope>
</reference>
<feature type="compositionally biased region" description="Low complexity" evidence="3">
    <location>
        <begin position="88"/>
        <end position="98"/>
    </location>
</feature>
<feature type="region of interest" description="Disordered" evidence="3">
    <location>
        <begin position="1"/>
        <end position="123"/>
    </location>
</feature>
<dbReference type="SUPFAM" id="SSF53041">
    <property type="entry name" value="Resolvase-like"/>
    <property type="match status" value="1"/>
</dbReference>
<feature type="compositionally biased region" description="Basic and acidic residues" evidence="3">
    <location>
        <begin position="134"/>
        <end position="146"/>
    </location>
</feature>
<feature type="region of interest" description="Disordered" evidence="3">
    <location>
        <begin position="134"/>
        <end position="153"/>
    </location>
</feature>
<feature type="region of interest" description="Disordered" evidence="3">
    <location>
        <begin position="945"/>
        <end position="965"/>
    </location>
</feature>
<dbReference type="PANTHER" id="PTHR30461:SF23">
    <property type="entry name" value="DNA RECOMBINASE-RELATED"/>
    <property type="match status" value="1"/>
</dbReference>
<feature type="region of interest" description="Disordered" evidence="3">
    <location>
        <begin position="1146"/>
        <end position="1234"/>
    </location>
</feature>
<feature type="compositionally biased region" description="Basic and acidic residues" evidence="3">
    <location>
        <begin position="103"/>
        <end position="112"/>
    </location>
</feature>
<dbReference type="InterPro" id="IPR036162">
    <property type="entry name" value="Resolvase-like_N_sf"/>
</dbReference>
<feature type="compositionally biased region" description="Basic and acidic residues" evidence="3">
    <location>
        <begin position="304"/>
        <end position="321"/>
    </location>
</feature>
<dbReference type="CDD" id="cd00093">
    <property type="entry name" value="HTH_XRE"/>
    <property type="match status" value="1"/>
</dbReference>
<evidence type="ECO:0000256" key="3">
    <source>
        <dbReference type="SAM" id="MobiDB-lite"/>
    </source>
</evidence>
<feature type="compositionally biased region" description="Pro residues" evidence="3">
    <location>
        <begin position="1325"/>
        <end position="1335"/>
    </location>
</feature>
<dbReference type="InterPro" id="IPR001387">
    <property type="entry name" value="Cro/C1-type_HTH"/>
</dbReference>
<feature type="compositionally biased region" description="Polar residues" evidence="3">
    <location>
        <begin position="1257"/>
        <end position="1266"/>
    </location>
</feature>
<dbReference type="PROSITE" id="PS51736">
    <property type="entry name" value="RECOMBINASES_3"/>
    <property type="match status" value="1"/>
</dbReference>
<dbReference type="InterPro" id="IPR025827">
    <property type="entry name" value="Zn_ribbon_recom_dom"/>
</dbReference>
<dbReference type="InterPro" id="IPR010982">
    <property type="entry name" value="Lambda_DNA-bd_dom_sf"/>
</dbReference>
<feature type="region of interest" description="Disordered" evidence="3">
    <location>
        <begin position="1256"/>
        <end position="1436"/>
    </location>
</feature>
<feature type="compositionally biased region" description="Polar residues" evidence="3">
    <location>
        <begin position="1214"/>
        <end position="1233"/>
    </location>
</feature>
<name>A0A914CH68_9BILA</name>
<dbReference type="PANTHER" id="PTHR30461">
    <property type="entry name" value="DNA-INVERTASE FROM LAMBDOID PROPHAGE"/>
    <property type="match status" value="1"/>
</dbReference>
<dbReference type="GO" id="GO:0000150">
    <property type="term" value="F:DNA strand exchange activity"/>
    <property type="evidence" value="ECO:0007669"/>
    <property type="project" value="InterPro"/>
</dbReference>
<keyword evidence="1" id="KW-0479">Metal-binding</keyword>
<evidence type="ECO:0000256" key="2">
    <source>
        <dbReference type="SAM" id="Coils"/>
    </source>
</evidence>
<keyword evidence="1" id="KW-0862">Zinc</keyword>
<evidence type="ECO:0000313" key="9">
    <source>
        <dbReference type="WBParaSite" id="ACRNAN_scaffold1049.g15703.t1"/>
    </source>
</evidence>
<proteinExistence type="predicted"/>
<evidence type="ECO:0000259" key="6">
    <source>
        <dbReference type="PROSITE" id="PS51736"/>
    </source>
</evidence>
<dbReference type="Pfam" id="PF07508">
    <property type="entry name" value="Recombinase"/>
    <property type="match status" value="1"/>
</dbReference>
<feature type="compositionally biased region" description="Basic and acidic residues" evidence="3">
    <location>
        <begin position="1404"/>
        <end position="1436"/>
    </location>
</feature>
<feature type="region of interest" description="Disordered" evidence="3">
    <location>
        <begin position="271"/>
        <end position="321"/>
    </location>
</feature>
<dbReference type="PROSITE" id="PS51737">
    <property type="entry name" value="RECOMBINASE_DNA_BIND"/>
    <property type="match status" value="1"/>
</dbReference>
<dbReference type="SUPFAM" id="SSF47413">
    <property type="entry name" value="lambda repressor-like DNA-binding domains"/>
    <property type="match status" value="1"/>
</dbReference>
<evidence type="ECO:0000259" key="7">
    <source>
        <dbReference type="PROSITE" id="PS51737"/>
    </source>
</evidence>
<dbReference type="Pfam" id="PF00239">
    <property type="entry name" value="Resolvase"/>
    <property type="match status" value="1"/>
</dbReference>
<dbReference type="Gene3D" id="3.40.50.1390">
    <property type="entry name" value="Resolvase, N-terminal catalytic domain"/>
    <property type="match status" value="1"/>
</dbReference>
<dbReference type="SMART" id="SM00530">
    <property type="entry name" value="HTH_XRE"/>
    <property type="match status" value="1"/>
</dbReference>
<feature type="domain" description="SWIM-type" evidence="5">
    <location>
        <begin position="1394"/>
        <end position="1431"/>
    </location>
</feature>
<sequence>MRSGSHSAAARSAPPSAFHVSKCRANRPQNARCSAYASRTRHAYATSTSRALTLPPPRGAPSRRPGAAAPGCPCAAPRDEWPCPTSPPARAAPRGPGASESLPRPDARRRQGTEPCASCQSRGHVLIAREPDHAEAPEHREHEVIRLRPRQPHDLAVTLERHDTLPRDRGRVDDHLGAREAHRDVRRVDRRLPVHDRHTVPIRVTGDGQVSVEDRLAIQVADTRLGSALSGAEIRHDVPFRFGSVPPTRRWIRDRRRALPIPQARHARRVAGGSALRARRTAPRPLRTARSRCARKRAPTSGRNRSDVVGRSHDRHEKVGRVDTERECDCDDFGDCEGVPAAKLPAERRERNASALGNPFLGAVSAHDCGGDDLGDGRRLIAAEGACGHMATVEAIRQCVKARMLPITLYEASDWAAAVAVQLRAELAASPLTAIQLAAQVGIDRATLSKYLNGHRDIPIPVFLDIVRELNLDAGRVIDDAKRRRDRSHQRAIALVRVSREREGMTSPEIQRHAIEAFATQSGYTIVDWVEGIDESGSRARSAWWPRLEQSIDRLASGEFQTIIVWKFSRTARNRLRWAVALDRVDTLGGSIVSATEPIESRTASGKFARGLLGEVNAYQADLIGETWRDTHARRVRDGLPANGKPRFGYVYDRSAGFTHDPTTAPVLHEAYLRYTAGESIYALVAWLNAGSTRPVDGYGRKGDGLWSDRTLRRVLDSGFAAGLIIANGQRHPGAHRPLITQAEWDAYLEARERRRTYRRGERSEYLLSGLVWCACGSKMNAGQFGRAHTPKFRCKAAHEKRTHAGGYVSESVLIDAVRSWLHEREVKVREAAAAGIAALPPHISSDPRAELSRRVTRATEKLIQLADQRIELDLPLDVYASLRDRYEASRRAAEAELRTIRVRSGAPLRILPVLLERWEDIEVAEKRELLRAIIARVEVTPKRPISDVESGGQGHPGCHGHHHAPELGRQLARADRTHPAKRIEQALSCGKAECEELQHRRKLLPDAVLAAPCRRRQSDIAQHRAGGSRQHREHHQQSRAGAGDDDPHRDSGADAGPRERPAELAGTETRDIDLPSRGGQARGDSLTASQCPDDPCPPHRPRVPERRHRVKRCEPARICDVAHVRLDAIGETRCAPLRHRREHQQNAGGECPAEQHGHGHGREQRGGHPNHRRGSGRRPSRDISQNASTEAAAPNTTRAIPPGDAYAAAPSARSDSSTRITHGAETPSTAAARTQDCLASASARAAASARIDCESACSTGTSSVPPTCRAMRKASTRRSATGSERAALRRAIALSKRRATAPGGRAPGPGRATGATRTAHPPRRAPPPPPPPALPSGAAPPTRRRRRARAPTTRQHGADARRTPPRREDGRAPEPTAVASVAPTTCGARATAIRRAARPRRAGGREECSCRPPRRHEPCRHGAHLDHAVDHPARRRDDLRDAARAGGILPAVHDEVDGARDRGQQEVPVDVAAGQQRERGELHERVARRVRVDRRRRRHARVEGEHEVEGLGVAHLADDEPVGAHAQRLFHEPPQRDLSPAFETRLAALHRHEVGHLGGELERLLHRDDALMRRARGDQRPEERRLRCNPPTFSSV</sequence>
<feature type="compositionally biased region" description="Basic and acidic residues" evidence="3">
    <location>
        <begin position="1357"/>
        <end position="1373"/>
    </location>
</feature>
<dbReference type="InterPro" id="IPR038109">
    <property type="entry name" value="DNA_bind_recomb_sf"/>
</dbReference>
<keyword evidence="2" id="KW-0175">Coiled coil</keyword>
<dbReference type="CDD" id="cd00338">
    <property type="entry name" value="Ser_Recombinase"/>
    <property type="match status" value="1"/>
</dbReference>
<feature type="compositionally biased region" description="Basic and acidic residues" evidence="3">
    <location>
        <begin position="1576"/>
        <end position="1587"/>
    </location>
</feature>
<feature type="compositionally biased region" description="Basic residues" evidence="3">
    <location>
        <begin position="277"/>
        <end position="298"/>
    </location>
</feature>
<evidence type="ECO:0000259" key="4">
    <source>
        <dbReference type="PROSITE" id="PS50943"/>
    </source>
</evidence>
<dbReference type="InterPro" id="IPR007527">
    <property type="entry name" value="Znf_SWIM"/>
</dbReference>
<feature type="compositionally biased region" description="Basic and acidic residues" evidence="3">
    <location>
        <begin position="1046"/>
        <end position="1075"/>
    </location>
</feature>
<protein>
    <submittedName>
        <fullName evidence="9">Uncharacterized protein</fullName>
    </submittedName>
</protein>
<feature type="compositionally biased region" description="Basic residues" evidence="3">
    <location>
        <begin position="1169"/>
        <end position="1179"/>
    </location>
</feature>
<dbReference type="PROSITE" id="PS50943">
    <property type="entry name" value="HTH_CROC1"/>
    <property type="match status" value="1"/>
</dbReference>
<feature type="compositionally biased region" description="Low complexity" evidence="3">
    <location>
        <begin position="60"/>
        <end position="76"/>
    </location>
</feature>
<evidence type="ECO:0000313" key="8">
    <source>
        <dbReference type="Proteomes" id="UP000887540"/>
    </source>
</evidence>
<dbReference type="InterPro" id="IPR006119">
    <property type="entry name" value="Resolv_N"/>
</dbReference>
<feature type="region of interest" description="Disordered" evidence="3">
    <location>
        <begin position="1576"/>
        <end position="1597"/>
    </location>
</feature>
<dbReference type="Proteomes" id="UP000887540">
    <property type="component" value="Unplaced"/>
</dbReference>
<evidence type="ECO:0000259" key="5">
    <source>
        <dbReference type="PROSITE" id="PS50966"/>
    </source>
</evidence>
<feature type="compositionally biased region" description="Low complexity" evidence="3">
    <location>
        <begin position="1"/>
        <end position="17"/>
    </location>
</feature>
<dbReference type="GO" id="GO:0005634">
    <property type="term" value="C:nucleus"/>
    <property type="evidence" value="ECO:0007669"/>
    <property type="project" value="UniProtKB-ARBA"/>
</dbReference>
<dbReference type="GO" id="GO:0008270">
    <property type="term" value="F:zinc ion binding"/>
    <property type="evidence" value="ECO:0007669"/>
    <property type="project" value="UniProtKB-KW"/>
</dbReference>
<keyword evidence="8" id="KW-1185">Reference proteome</keyword>
<dbReference type="Gene3D" id="3.90.1750.20">
    <property type="entry name" value="Putative Large Serine Recombinase, Chain B, Domain 2"/>
    <property type="match status" value="1"/>
</dbReference>
<organism evidence="8 9">
    <name type="scientific">Acrobeloides nanus</name>
    <dbReference type="NCBI Taxonomy" id="290746"/>
    <lineage>
        <taxon>Eukaryota</taxon>
        <taxon>Metazoa</taxon>
        <taxon>Ecdysozoa</taxon>
        <taxon>Nematoda</taxon>
        <taxon>Chromadorea</taxon>
        <taxon>Rhabditida</taxon>
        <taxon>Tylenchina</taxon>
        <taxon>Cephalobomorpha</taxon>
        <taxon>Cephaloboidea</taxon>
        <taxon>Cephalobidae</taxon>
        <taxon>Acrobeloides</taxon>
    </lineage>
</organism>
<feature type="domain" description="HTH cro/C1-type" evidence="4">
    <location>
        <begin position="432"/>
        <end position="477"/>
    </location>
</feature>
<dbReference type="WBParaSite" id="ACRNAN_scaffold1049.g15703.t1">
    <property type="protein sequence ID" value="ACRNAN_scaffold1049.g15703.t1"/>
    <property type="gene ID" value="ACRNAN_scaffold1049.g15703"/>
</dbReference>
<feature type="domain" description="Recombinase" evidence="7">
    <location>
        <begin position="647"/>
        <end position="758"/>
    </location>
</feature>
<feature type="compositionally biased region" description="Polar residues" evidence="3">
    <location>
        <begin position="1183"/>
        <end position="1199"/>
    </location>
</feature>
<feature type="region of interest" description="Disordered" evidence="3">
    <location>
        <begin position="1021"/>
        <end position="1110"/>
    </location>
</feature>
<dbReference type="GO" id="GO:0003677">
    <property type="term" value="F:DNA binding"/>
    <property type="evidence" value="ECO:0007669"/>
    <property type="project" value="InterPro"/>
</dbReference>
<feature type="compositionally biased region" description="Basic residues" evidence="3">
    <location>
        <begin position="1100"/>
        <end position="1110"/>
    </location>
</feature>
<accession>A0A914CH68</accession>
<dbReference type="InterPro" id="IPR011109">
    <property type="entry name" value="DNA_bind_recombinase_dom"/>
</dbReference>
<dbReference type="InterPro" id="IPR050639">
    <property type="entry name" value="SSR_resolvase"/>
</dbReference>
<feature type="compositionally biased region" description="Low complexity" evidence="3">
    <location>
        <begin position="1301"/>
        <end position="1320"/>
    </location>
</feature>
<keyword evidence="1" id="KW-0863">Zinc-finger</keyword>
<feature type="compositionally biased region" description="Basic and acidic residues" evidence="3">
    <location>
        <begin position="1154"/>
        <end position="1167"/>
    </location>
</feature>
<feature type="domain" description="Resolvase/invertase-type recombinase catalytic" evidence="6">
    <location>
        <begin position="491"/>
        <end position="639"/>
    </location>
</feature>
<dbReference type="Pfam" id="PF13408">
    <property type="entry name" value="Zn_ribbon_recom"/>
    <property type="match status" value="1"/>
</dbReference>